<evidence type="ECO:0000313" key="1">
    <source>
        <dbReference type="EMBL" id="QXY08310.1"/>
    </source>
</evidence>
<accession>A0A8F8AK71</accession>
<name>A0A8F8AK71_9NOSO</name>
<dbReference type="EMBL" id="MW857567">
    <property type="protein sequence ID" value="QXY08310.1"/>
    <property type="molecule type" value="Genomic_DNA"/>
</dbReference>
<proteinExistence type="predicted"/>
<reference evidence="1" key="1">
    <citation type="submission" date="2021-04" db="EMBL/GenBank/DDBJ databases">
        <title>Love, betrayal, and metabolite control by cyanobacterial epibionts regulating niche colonisation.</title>
        <authorList>
            <person name="Subhasish S."/>
            <person name="Urajova P."/>
            <person name="Bulzu P.-A."/>
            <person name="Mares J."/>
            <person name="Konert G."/>
            <person name="Manoel J.C."/>
            <person name="Macho M."/>
            <person name="Ewe D."/>
            <person name="Kuzma M."/>
            <person name="Hrouzek P."/>
            <person name="Masojidek J."/>
            <person name="Ghai R."/>
            <person name="Saurav K."/>
        </authorList>
    </citation>
    <scope>NUCLEOTIDE SEQUENCE</scope>
</reference>
<organism evidence="1">
    <name type="scientific">uncultured Nostoc sp</name>
    <dbReference type="NCBI Taxonomy" id="340711"/>
    <lineage>
        <taxon>Bacteria</taxon>
        <taxon>Bacillati</taxon>
        <taxon>Cyanobacteriota</taxon>
        <taxon>Cyanophyceae</taxon>
        <taxon>Nostocales</taxon>
        <taxon>Nostocaceae</taxon>
        <taxon>Nostoc</taxon>
        <taxon>environmental samples</taxon>
    </lineage>
</organism>
<dbReference type="AlphaFoldDB" id="A0A8F8AK71"/>
<protein>
    <submittedName>
        <fullName evidence="1">Uncharacterized protein</fullName>
    </submittedName>
</protein>
<sequence>MIADIYLIAPEIYLTKNTISTNTIKSVDVRMVKFFARFLEEQTIEGTQTPSWL</sequence>